<protein>
    <recommendedName>
        <fullName evidence="1">Ciliogenesis-associated TTC17-interacting protein N-terminal domain-containing protein</fullName>
    </recommendedName>
</protein>
<dbReference type="SUPFAM" id="SSF47391">
    <property type="entry name" value="Dimerization-anchoring domain of cAMP-dependent PK regulatory subunit"/>
    <property type="match status" value="1"/>
</dbReference>
<feature type="domain" description="Ciliogenesis-associated TTC17-interacting protein N-terminal" evidence="1">
    <location>
        <begin position="19"/>
        <end position="237"/>
    </location>
</feature>
<name>A0A833VZV8_9HYME</name>
<gene>
    <name evidence="2" type="ORF">E2986_04311</name>
</gene>
<dbReference type="CDD" id="cd22973">
    <property type="entry name" value="DD_CATIP"/>
    <property type="match status" value="1"/>
</dbReference>
<accession>A0A833VZV8</accession>
<organism evidence="2 3">
    <name type="scientific">Frieseomelitta varia</name>
    <dbReference type="NCBI Taxonomy" id="561572"/>
    <lineage>
        <taxon>Eukaryota</taxon>
        <taxon>Metazoa</taxon>
        <taxon>Ecdysozoa</taxon>
        <taxon>Arthropoda</taxon>
        <taxon>Hexapoda</taxon>
        <taxon>Insecta</taxon>
        <taxon>Pterygota</taxon>
        <taxon>Neoptera</taxon>
        <taxon>Endopterygota</taxon>
        <taxon>Hymenoptera</taxon>
        <taxon>Apocrita</taxon>
        <taxon>Aculeata</taxon>
        <taxon>Apoidea</taxon>
        <taxon>Anthophila</taxon>
        <taxon>Apidae</taxon>
        <taxon>Frieseomelitta</taxon>
    </lineage>
</organism>
<dbReference type="Proteomes" id="UP000655588">
    <property type="component" value="Unassembled WGS sequence"/>
</dbReference>
<dbReference type="InterPro" id="IPR048777">
    <property type="entry name" value="CATIP_N"/>
</dbReference>
<dbReference type="EMBL" id="WNWW01000288">
    <property type="protein sequence ID" value="KAF3426809.1"/>
    <property type="molecule type" value="Genomic_DNA"/>
</dbReference>
<evidence type="ECO:0000313" key="2">
    <source>
        <dbReference type="EMBL" id="KAF3426809.1"/>
    </source>
</evidence>
<proteinExistence type="predicted"/>
<evidence type="ECO:0000259" key="1">
    <source>
        <dbReference type="Pfam" id="PF21772"/>
    </source>
</evidence>
<dbReference type="InterPro" id="IPR047501">
    <property type="entry name" value="DD_CATIP"/>
</dbReference>
<dbReference type="Pfam" id="PF21772">
    <property type="entry name" value="CATIP_N"/>
    <property type="match status" value="1"/>
</dbReference>
<comment type="caution">
    <text evidence="2">The sequence shown here is derived from an EMBL/GenBank/DDBJ whole genome shotgun (WGS) entry which is preliminary data.</text>
</comment>
<dbReference type="PANTHER" id="PTHR15505:SF4">
    <property type="entry name" value="RIIA DOMAIN-CONTAINING PROTEIN 1"/>
    <property type="match status" value="1"/>
</dbReference>
<reference evidence="2" key="1">
    <citation type="submission" date="2019-11" db="EMBL/GenBank/DDBJ databases">
        <title>The nuclear and mitochondrial genomes of Frieseomelitta varia - a highly eusocial stingless bee (Meliponini) with a permanently sterile worker caste.</title>
        <authorList>
            <person name="Freitas F.C.P."/>
            <person name="Lourenco A.P."/>
            <person name="Nunes F.M.F."/>
            <person name="Paschoal A.R."/>
            <person name="Abreu F.C.P."/>
            <person name="Barbin F.O."/>
            <person name="Bataglia L."/>
            <person name="Cardoso-Junior C.A.M."/>
            <person name="Cervoni M.S."/>
            <person name="Silva S.R."/>
            <person name="Dalarmi F."/>
            <person name="Del Lama M.A."/>
            <person name="Depintor T.S."/>
            <person name="Ferreira K.M."/>
            <person name="Goria P.S."/>
            <person name="Jaskot M.C."/>
            <person name="Lago D.C."/>
            <person name="Luna-Lucena D."/>
            <person name="Moda L.M."/>
            <person name="Nascimento L."/>
            <person name="Pedrino M."/>
            <person name="Rabico F.O."/>
            <person name="Sanches F.C."/>
            <person name="Santos D.E."/>
            <person name="Santos C.G."/>
            <person name="Vieira J."/>
            <person name="Lopes T.F."/>
            <person name="Barchuk A.R."/>
            <person name="Hartfelder K."/>
            <person name="Simoes Z.L.P."/>
            <person name="Bitondi M.M.G."/>
            <person name="Pinheiro D.G."/>
        </authorList>
    </citation>
    <scope>NUCLEOTIDE SEQUENCE</scope>
    <source>
        <strain evidence="2">USP_RPSP 00005682</strain>
        <tissue evidence="2">Whole individual</tissue>
    </source>
</reference>
<dbReference type="AlphaFoldDB" id="A0A833VZV8"/>
<evidence type="ECO:0000313" key="3">
    <source>
        <dbReference type="Proteomes" id="UP000655588"/>
    </source>
</evidence>
<dbReference type="PANTHER" id="PTHR15505">
    <property type="entry name" value="RIIA DOMAIN-CONTAINING PROTEIN 1"/>
    <property type="match status" value="1"/>
</dbReference>
<sequence>MLHSLNSFLFSFCTLDDINQKDLCFRETLIICSKSKPIKDTKPIGGYCVVVESIGPKAWEFLVHVQSSMSIEGHFGGSKLISSATSKLHCLEEKRTELVNSNKAIFMYDDGLHEKTIFMGIEDDRYHIKLTRTCTCNKSTETKDLYFSTNSTLISEGANILLMRYLALINYEGTLYFENISIDGDVAKSNYICIPAERMKLDGHFLDVYTIERKMCKEDGTFHTIRTYLTPKGRILRHNWLDVPYILKINPLDDPNIPSKTIRTETPLKDRWREDIEIFSKYLDVKFAKIAELTEYLADHPEIKQLIADYVQILLVVKPENVIDFTIQHFKAFAKNPMTWETSILCEDYDSDVLSQLAEKKSDTSCNICGFYIDRTTMKKISSTSFTGEYHEIKANILKYISSDDCTKSIYSKDSNDTTSDIQEKFDVSTSRNETFNVPLELKRTCDECQAIVQVCGEHKFYLKCPGCLKVFRICTKCSTIDQILQKLK</sequence>
<keyword evidence="3" id="KW-1185">Reference proteome</keyword>